<name>A0AAX2DEF3_9PSED</name>
<reference evidence="1 2" key="1">
    <citation type="submission" date="2016-10" db="EMBL/GenBank/DDBJ databases">
        <authorList>
            <person name="Varghese N."/>
            <person name="Submissions S."/>
        </authorList>
    </citation>
    <scope>NUCLEOTIDE SEQUENCE [LARGE SCALE GENOMIC DNA]</scope>
    <source>
        <strain evidence="1 2">DSM 16733</strain>
    </source>
</reference>
<keyword evidence="2" id="KW-1185">Reference proteome</keyword>
<organism evidence="1 2">
    <name type="scientific">Pseudomonas mediterranea</name>
    <dbReference type="NCBI Taxonomy" id="183795"/>
    <lineage>
        <taxon>Bacteria</taxon>
        <taxon>Pseudomonadati</taxon>
        <taxon>Pseudomonadota</taxon>
        <taxon>Gammaproteobacteria</taxon>
        <taxon>Pseudomonadales</taxon>
        <taxon>Pseudomonadaceae</taxon>
        <taxon>Pseudomonas</taxon>
    </lineage>
</organism>
<accession>A0AAX2DEF3</accession>
<dbReference type="EMBL" id="LT629790">
    <property type="protein sequence ID" value="SDU62089.1"/>
    <property type="molecule type" value="Genomic_DNA"/>
</dbReference>
<protein>
    <submittedName>
        <fullName evidence="1">Uncharacterized protein</fullName>
    </submittedName>
</protein>
<evidence type="ECO:0000313" key="2">
    <source>
        <dbReference type="Proteomes" id="UP000183772"/>
    </source>
</evidence>
<sequence length="110" mass="12308">MAKSNAQLQKDKRAKEKALLERIGAEKRSLIVSKALDDALQILGERHGFEEWQETVSTMILNLAAAPAAESERFASMSRPEIAITERQSRQLDRFAETGIDYDRAVSTSD</sequence>
<gene>
    <name evidence="1" type="ORF">SAMN05216476_3709</name>
</gene>
<dbReference type="AlphaFoldDB" id="A0AAX2DEF3"/>
<evidence type="ECO:0000313" key="1">
    <source>
        <dbReference type="EMBL" id="SDU62089.1"/>
    </source>
</evidence>
<dbReference type="GeneID" id="76213788"/>
<proteinExistence type="predicted"/>
<dbReference type="RefSeq" id="WP_047698736.1">
    <property type="nucleotide sequence ID" value="NZ_LT629790.1"/>
</dbReference>
<dbReference type="Proteomes" id="UP000183772">
    <property type="component" value="Chromosome I"/>
</dbReference>